<evidence type="ECO:0000313" key="10">
    <source>
        <dbReference type="WBParaSite" id="scaffold4729_cov240.g8592"/>
    </source>
</evidence>
<evidence type="ECO:0000259" key="8">
    <source>
        <dbReference type="PROSITE" id="PS50250"/>
    </source>
</evidence>
<dbReference type="InterPro" id="IPR054559">
    <property type="entry name" value="PSMD12-CSN4-like_N"/>
</dbReference>
<feature type="domain" description="PCI" evidence="8">
    <location>
        <begin position="301"/>
        <end position="468"/>
    </location>
</feature>
<evidence type="ECO:0000313" key="9">
    <source>
        <dbReference type="Proteomes" id="UP000887561"/>
    </source>
</evidence>
<reference evidence="10" key="1">
    <citation type="submission" date="2022-11" db="UniProtKB">
        <authorList>
            <consortium name="WormBaseParasite"/>
        </authorList>
    </citation>
    <scope>IDENTIFICATION</scope>
</reference>
<keyword evidence="5" id="KW-0963">Cytoplasm</keyword>
<keyword evidence="7" id="KW-0539">Nucleus</keyword>
<dbReference type="PANTHER" id="PTHR10855">
    <property type="entry name" value="26S PROTEASOME NON-ATPASE REGULATORY SUBUNIT 12/COP9 SIGNALOSOME COMPLEX SUBUNIT 4"/>
    <property type="match status" value="1"/>
</dbReference>
<accession>A0A915MMM6</accession>
<dbReference type="Proteomes" id="UP000887561">
    <property type="component" value="Unplaced"/>
</dbReference>
<evidence type="ECO:0000256" key="5">
    <source>
        <dbReference type="ARBA" id="ARBA00022490"/>
    </source>
</evidence>
<dbReference type="Pfam" id="PF22241">
    <property type="entry name" value="PSMD12-CSN4_N"/>
    <property type="match status" value="1"/>
</dbReference>
<dbReference type="SUPFAM" id="SSF46785">
    <property type="entry name" value="Winged helix' DNA-binding domain"/>
    <property type="match status" value="1"/>
</dbReference>
<dbReference type="PANTHER" id="PTHR10855:SF2">
    <property type="entry name" value="COP9 SIGNALOSOME COMPLEX SUBUNIT 4"/>
    <property type="match status" value="1"/>
</dbReference>
<proteinExistence type="inferred from homology"/>
<dbReference type="InterPro" id="IPR000717">
    <property type="entry name" value="PCI_dom"/>
</dbReference>
<keyword evidence="9" id="KW-1185">Reference proteome</keyword>
<evidence type="ECO:0000256" key="1">
    <source>
        <dbReference type="ARBA" id="ARBA00004123"/>
    </source>
</evidence>
<dbReference type="Pfam" id="PF01399">
    <property type="entry name" value="PCI"/>
    <property type="match status" value="1"/>
</dbReference>
<dbReference type="AlphaFoldDB" id="A0A915MMM6"/>
<sequence>MSEQRFVKVREDEEIVGVPLSPTGELSLQMLKIAFPRAYGLKYTNQIVPTGPNVPAKYLVYFDGKEFFSDPIAEWNGIFEVMCTPPPPSPPSRFISEVISIYTNESDQKVQTEKLCCLLDRVLSLNNVPNVSVESSQLIEILQKLVETVVNNESTSMVVSRQFIADIADRLKSIVVHNNDLVINLANVVLNQLQARAIAYEEQSNQIRIILADSYEKTGNFEQAARTLVAIPLETGQRGYRPDFKMELYLRITELFLEAGNILEADRHVKRASLLQQDVKDNGGLLLRYSALYARVFDRQGQFIEAASRYYEISIKQGLLPSEKKQILQNALICTLLAPPGLQRNRLLNTLFKDERCQGLACYQLLKNMYLERLIQNSELKEFELLLMPHQRLLDSEGSSILQRTVVEHNFLAASRLYSNISFDGLGQLLGVSSKKAEKIASQMISSDKVHGKINQLDSTVSFENSSNDRSDPQIVSICELTNSINEQLSARFPEWHAEVVKSLQDGNNKVIVEGKGEVLN</sequence>
<dbReference type="Pfam" id="PF18694">
    <property type="entry name" value="TDP-43_N"/>
    <property type="match status" value="1"/>
</dbReference>
<keyword evidence="6" id="KW-0736">Signalosome</keyword>
<comment type="subcellular location">
    <subcellularLocation>
        <location evidence="2">Cytoplasm</location>
    </subcellularLocation>
    <subcellularLocation>
        <location evidence="1">Nucleus</location>
    </subcellularLocation>
</comment>
<dbReference type="Gene3D" id="1.10.10.10">
    <property type="entry name" value="Winged helix-like DNA-binding domain superfamily/Winged helix DNA-binding domain"/>
    <property type="match status" value="1"/>
</dbReference>
<evidence type="ECO:0000256" key="7">
    <source>
        <dbReference type="ARBA" id="ARBA00023242"/>
    </source>
</evidence>
<dbReference type="SMART" id="SM00088">
    <property type="entry name" value="PINT"/>
    <property type="match status" value="1"/>
</dbReference>
<evidence type="ECO:0000256" key="4">
    <source>
        <dbReference type="ARBA" id="ARBA00014881"/>
    </source>
</evidence>
<dbReference type="GO" id="GO:0005829">
    <property type="term" value="C:cytosol"/>
    <property type="evidence" value="ECO:0007669"/>
    <property type="project" value="TreeGrafter"/>
</dbReference>
<dbReference type="GO" id="GO:0008180">
    <property type="term" value="C:COP9 signalosome"/>
    <property type="evidence" value="ECO:0007669"/>
    <property type="project" value="UniProtKB-KW"/>
</dbReference>
<name>A0A915MMM6_MELJA</name>
<evidence type="ECO:0000256" key="3">
    <source>
        <dbReference type="ARBA" id="ARBA00010417"/>
    </source>
</evidence>
<evidence type="ECO:0000256" key="2">
    <source>
        <dbReference type="ARBA" id="ARBA00004496"/>
    </source>
</evidence>
<dbReference type="InterPro" id="IPR036390">
    <property type="entry name" value="WH_DNA-bd_sf"/>
</dbReference>
<dbReference type="InterPro" id="IPR041105">
    <property type="entry name" value="TDP-43_N"/>
</dbReference>
<organism evidence="9 10">
    <name type="scientific">Meloidogyne javanica</name>
    <name type="common">Root-knot nematode worm</name>
    <dbReference type="NCBI Taxonomy" id="6303"/>
    <lineage>
        <taxon>Eukaryota</taxon>
        <taxon>Metazoa</taxon>
        <taxon>Ecdysozoa</taxon>
        <taxon>Nematoda</taxon>
        <taxon>Chromadorea</taxon>
        <taxon>Rhabditida</taxon>
        <taxon>Tylenchina</taxon>
        <taxon>Tylenchomorpha</taxon>
        <taxon>Tylenchoidea</taxon>
        <taxon>Meloidogynidae</taxon>
        <taxon>Meloidogyninae</taxon>
        <taxon>Meloidogyne</taxon>
        <taxon>Meloidogyne incognita group</taxon>
    </lineage>
</organism>
<dbReference type="PROSITE" id="PS50250">
    <property type="entry name" value="PCI"/>
    <property type="match status" value="1"/>
</dbReference>
<protein>
    <recommendedName>
        <fullName evidence="4">COP9 signalosome complex subunit 4</fullName>
    </recommendedName>
</protein>
<dbReference type="InterPro" id="IPR040134">
    <property type="entry name" value="PSMD12/CSN4"/>
</dbReference>
<dbReference type="WBParaSite" id="scaffold4729_cov240.g8592">
    <property type="protein sequence ID" value="scaffold4729_cov240.g8592"/>
    <property type="gene ID" value="scaffold4729_cov240.g8592"/>
</dbReference>
<evidence type="ECO:0000256" key="6">
    <source>
        <dbReference type="ARBA" id="ARBA00022790"/>
    </source>
</evidence>
<dbReference type="InterPro" id="IPR036388">
    <property type="entry name" value="WH-like_DNA-bd_sf"/>
</dbReference>
<comment type="similarity">
    <text evidence="3">Belongs to the CSN4 family.</text>
</comment>